<dbReference type="InterPro" id="IPR037027">
    <property type="entry name" value="YqgF/RNaseH-like_dom_sf"/>
</dbReference>
<dbReference type="PROSITE" id="PS50126">
    <property type="entry name" value="S1"/>
    <property type="match status" value="1"/>
</dbReference>
<dbReference type="Pfam" id="PF16921">
    <property type="entry name" value="Tex_YqgF"/>
    <property type="match status" value="1"/>
</dbReference>
<accession>D4XVU0</accession>
<dbReference type="InterPro" id="IPR006641">
    <property type="entry name" value="YqgF/RNaseH-like_dom"/>
</dbReference>
<dbReference type="InterPro" id="IPR055179">
    <property type="entry name" value="Tex-like_central_region"/>
</dbReference>
<name>D4XVU0_9BACT</name>
<dbReference type="InterPro" id="IPR010994">
    <property type="entry name" value="RuvA_2-like"/>
</dbReference>
<dbReference type="SUPFAM" id="SSF53098">
    <property type="entry name" value="Ribonuclease H-like"/>
    <property type="match status" value="1"/>
</dbReference>
<dbReference type="EMBL" id="ADNC01000013">
    <property type="protein sequence ID" value="EFF41527.1"/>
    <property type="molecule type" value="Genomic_DNA"/>
</dbReference>
<dbReference type="Pfam" id="PF00575">
    <property type="entry name" value="S1"/>
    <property type="match status" value="1"/>
</dbReference>
<dbReference type="Pfam" id="PF22706">
    <property type="entry name" value="Tex_central_region"/>
    <property type="match status" value="1"/>
</dbReference>
<dbReference type="AlphaFoldDB" id="D4XVU0"/>
<dbReference type="InterPro" id="IPR050437">
    <property type="entry name" value="Ribos_protein_bS1-like"/>
</dbReference>
<dbReference type="Gene3D" id="1.10.10.650">
    <property type="entry name" value="RuvA domain 2-like"/>
    <property type="match status" value="1"/>
</dbReference>
<sequence>MNKALNFVASELNISQNRIKKTLDLLQEGNTIPFISRYRKEVTEGLDEETIYQIDVMYTYFGELIKRQEAIIEILKERKLLTEDLEKKILATTKKADLEAIYEPFKLGKKTKATDAIALGLEELAKQIFTNTDIKFNPYSFAQKFLSDKVTSVEFAIENALYIVSQWISQDTEVRNFIRNQYLNFGRIETKLKDETLDEKSNFKLYYQFKNLVNKVQNYQILAINRAVNLKIVTLKIDINDKLVKHNLSNMFFKNKRTASLINQAIDDSLTRLIKPSLERETFTMLFTRAEEKSIDLFSQNLESMLMTPAVKNKVVLAIDPAYINGCKTALLDKNGDVLNIDIIYPNGKNARPDIAQSIIKKILDKYFVDMIVIGNGTASQETTQFIKRVLQKFNLHIPVEVVSEIGASVYSASDVAIKEFPDLSVEQRSAINIGRKFQDPLNEIVKIDPKSIGIGQYQHDLNQKDLGNALDFKVDKVVNLVGVNLNTATKEILTHISGLSSKIADNILEYRKENNEFKNRLELKKVKGLGPKSFEQAVGFLRIFNSNNFLDKTNIHPENYSLANKIIAEYDYDVEKNVFNKEPKVDQLINDYKSDKYTIELILESLKNPTRDIRDNKKGFKIDLDLKDINDLKVNETYEGRILNITDFGIFIFIGIKDSVFVHKSKYNNQEVLLGKDVKVKILNIDKDNKRIGGELI</sequence>
<evidence type="ECO:0000259" key="1">
    <source>
        <dbReference type="PROSITE" id="PS50126"/>
    </source>
</evidence>
<dbReference type="InterPro" id="IPR023319">
    <property type="entry name" value="Tex-like_HTH_dom_sf"/>
</dbReference>
<dbReference type="PANTHER" id="PTHR10724:SF10">
    <property type="entry name" value="S1 RNA-BINDING DOMAIN-CONTAINING PROTEIN 1"/>
    <property type="match status" value="1"/>
</dbReference>
<protein>
    <submittedName>
        <fullName evidence="2">S1 RNA binding domain protein</fullName>
    </submittedName>
</protein>
<keyword evidence="3" id="KW-1185">Reference proteome</keyword>
<dbReference type="InterPro" id="IPR012340">
    <property type="entry name" value="NA-bd_OB-fold"/>
</dbReference>
<dbReference type="Gene3D" id="1.10.150.310">
    <property type="entry name" value="Tex RuvX-like domain-like"/>
    <property type="match status" value="1"/>
</dbReference>
<dbReference type="InterPro" id="IPR018974">
    <property type="entry name" value="Tex-like_N"/>
</dbReference>
<dbReference type="GO" id="GO:0003729">
    <property type="term" value="F:mRNA binding"/>
    <property type="evidence" value="ECO:0007669"/>
    <property type="project" value="TreeGrafter"/>
</dbReference>
<dbReference type="STRING" id="747682.MALL_0697"/>
<dbReference type="InterPro" id="IPR003029">
    <property type="entry name" value="S1_domain"/>
</dbReference>
<evidence type="ECO:0000313" key="3">
    <source>
        <dbReference type="Proteomes" id="UP000004757"/>
    </source>
</evidence>
<dbReference type="PANTHER" id="PTHR10724">
    <property type="entry name" value="30S RIBOSOMAL PROTEIN S1"/>
    <property type="match status" value="1"/>
</dbReference>
<dbReference type="Gene3D" id="1.10.3500.10">
    <property type="entry name" value="Tex N-terminal region-like"/>
    <property type="match status" value="1"/>
</dbReference>
<dbReference type="SMART" id="SM00316">
    <property type="entry name" value="S1"/>
    <property type="match status" value="1"/>
</dbReference>
<gene>
    <name evidence="2" type="ORF">MALL_0697</name>
</gene>
<dbReference type="InterPro" id="IPR023323">
    <property type="entry name" value="Tex-like_dom_sf"/>
</dbReference>
<dbReference type="SMART" id="SM00732">
    <property type="entry name" value="YqgFc"/>
    <property type="match status" value="1"/>
</dbReference>
<dbReference type="Pfam" id="PF17674">
    <property type="entry name" value="HHH_9"/>
    <property type="match status" value="1"/>
</dbReference>
<feature type="domain" description="S1 motif" evidence="1">
    <location>
        <begin position="636"/>
        <end position="698"/>
    </location>
</feature>
<dbReference type="SUPFAM" id="SSF47781">
    <property type="entry name" value="RuvA domain 2-like"/>
    <property type="match status" value="2"/>
</dbReference>
<organism evidence="2 3">
    <name type="scientific">Mycoplasmopsis alligatoris A21JP2</name>
    <dbReference type="NCBI Taxonomy" id="747682"/>
    <lineage>
        <taxon>Bacteria</taxon>
        <taxon>Bacillati</taxon>
        <taxon>Mycoplasmatota</taxon>
        <taxon>Mycoplasmoidales</taxon>
        <taxon>Metamycoplasmataceae</taxon>
        <taxon>Mycoplasmopsis</taxon>
    </lineage>
</organism>
<dbReference type="GO" id="GO:0006412">
    <property type="term" value="P:translation"/>
    <property type="evidence" value="ECO:0007669"/>
    <property type="project" value="TreeGrafter"/>
</dbReference>
<dbReference type="Pfam" id="PF12836">
    <property type="entry name" value="HHH_3"/>
    <property type="match status" value="1"/>
</dbReference>
<dbReference type="InterPro" id="IPR032639">
    <property type="entry name" value="Tex_YqgF"/>
</dbReference>
<comment type="caution">
    <text evidence="2">The sequence shown here is derived from an EMBL/GenBank/DDBJ whole genome shotgun (WGS) entry which is preliminary data.</text>
</comment>
<dbReference type="SUPFAM" id="SSF158832">
    <property type="entry name" value="Tex N-terminal region-like"/>
    <property type="match status" value="1"/>
</dbReference>
<dbReference type="FunFam" id="1.10.10.650:FF:000001">
    <property type="entry name" value="S1 RNA-binding domain 1"/>
    <property type="match status" value="1"/>
</dbReference>
<dbReference type="OrthoDB" id="9804714at2"/>
<dbReference type="Proteomes" id="UP000004757">
    <property type="component" value="Unassembled WGS sequence"/>
</dbReference>
<dbReference type="GO" id="GO:0006139">
    <property type="term" value="P:nucleobase-containing compound metabolic process"/>
    <property type="evidence" value="ECO:0007669"/>
    <property type="project" value="InterPro"/>
</dbReference>
<dbReference type="FunFam" id="3.30.420.140:FF:000001">
    <property type="entry name" value="RNA-binding transcriptional accessory protein"/>
    <property type="match status" value="1"/>
</dbReference>
<dbReference type="InterPro" id="IPR041692">
    <property type="entry name" value="HHH_9"/>
</dbReference>
<dbReference type="RefSeq" id="WP_005683485.1">
    <property type="nucleotide sequence ID" value="NZ_ADNC01000013.1"/>
</dbReference>
<dbReference type="SUPFAM" id="SSF50249">
    <property type="entry name" value="Nucleic acid-binding proteins"/>
    <property type="match status" value="1"/>
</dbReference>
<proteinExistence type="predicted"/>
<reference evidence="2 3" key="1">
    <citation type="submission" date="2010-03" db="EMBL/GenBank/DDBJ databases">
        <authorList>
            <person name="Glass J.I."/>
            <person name="Benders G.A."/>
            <person name="Durkin A.S."/>
            <person name="Farmerie W.G."/>
            <person name="Hlavinka K."/>
            <person name="Hostetler J."/>
            <person name="Jackson J."/>
            <person name="May M.A."/>
            <person name="Miller R.H."/>
            <person name="Paralanov V."/>
            <person name="Radune D."/>
            <person name="Szczypinski B."/>
            <person name="Brown D.R."/>
        </authorList>
    </citation>
    <scope>NUCLEOTIDE SEQUENCE [LARGE SCALE GENOMIC DNA]</scope>
    <source>
        <strain evidence="2 3">A21JP2</strain>
    </source>
</reference>
<evidence type="ECO:0000313" key="2">
    <source>
        <dbReference type="EMBL" id="EFF41527.1"/>
    </source>
</evidence>
<dbReference type="Gene3D" id="2.40.50.140">
    <property type="entry name" value="Nucleic acid-binding proteins"/>
    <property type="match status" value="1"/>
</dbReference>
<dbReference type="InterPro" id="IPR012337">
    <property type="entry name" value="RNaseH-like_sf"/>
</dbReference>
<dbReference type="Pfam" id="PF09371">
    <property type="entry name" value="Tex_N"/>
    <property type="match status" value="1"/>
</dbReference>
<dbReference type="GO" id="GO:0003735">
    <property type="term" value="F:structural constituent of ribosome"/>
    <property type="evidence" value="ECO:0007669"/>
    <property type="project" value="TreeGrafter"/>
</dbReference>
<dbReference type="Gene3D" id="3.30.420.140">
    <property type="entry name" value="YqgF/RNase H-like domain"/>
    <property type="match status" value="1"/>
</dbReference>
<dbReference type="eggNOG" id="COG2183">
    <property type="taxonomic scope" value="Bacteria"/>
</dbReference>